<dbReference type="EMBL" id="JBBNAG010000004">
    <property type="protein sequence ID" value="KAK9139181.1"/>
    <property type="molecule type" value="Genomic_DNA"/>
</dbReference>
<sequence>MEPMKHLNLHLLLFFFFFLCVCGAICTAADTGPKILSPLEKPHDGNHETKIGHLPFSVDDNIRKICSKTEYPEVCLSGIVPFLDGGKDDPPSVIQMLVKATRTLALTTQAKVKKISEDPSTDSFTARMFDACWGSYDNSVSSLDDAMKALQNHDAAAMNSFLSAAFSNFGVCDDAFSEGGHGSPVHDLDKQLEDLVSNCLSISSQFMVKN</sequence>
<comment type="caution">
    <text evidence="6">The sequence shown here is derived from an EMBL/GenBank/DDBJ whole genome shotgun (WGS) entry which is preliminary data.</text>
</comment>
<feature type="signal peptide" evidence="4">
    <location>
        <begin position="1"/>
        <end position="23"/>
    </location>
</feature>
<comment type="similarity">
    <text evidence="3">Belongs to the PMEI family.</text>
</comment>
<dbReference type="PANTHER" id="PTHR36710">
    <property type="entry name" value="PECTINESTERASE INHIBITOR-LIKE"/>
    <property type="match status" value="1"/>
</dbReference>
<proteinExistence type="inferred from homology"/>
<dbReference type="CDD" id="cd15800">
    <property type="entry name" value="PMEI-like_2"/>
    <property type="match status" value="1"/>
</dbReference>
<dbReference type="AlphaFoldDB" id="A0AAP0PFR5"/>
<dbReference type="SUPFAM" id="SSF101148">
    <property type="entry name" value="Plant invertase/pectin methylesterase inhibitor"/>
    <property type="match status" value="1"/>
</dbReference>
<evidence type="ECO:0000256" key="1">
    <source>
        <dbReference type="ARBA" id="ARBA00022729"/>
    </source>
</evidence>
<dbReference type="Pfam" id="PF04043">
    <property type="entry name" value="PMEI"/>
    <property type="match status" value="1"/>
</dbReference>
<evidence type="ECO:0000256" key="2">
    <source>
        <dbReference type="ARBA" id="ARBA00023157"/>
    </source>
</evidence>
<dbReference type="InterPro" id="IPR035513">
    <property type="entry name" value="Invertase/methylesterase_inhib"/>
</dbReference>
<dbReference type="InterPro" id="IPR006501">
    <property type="entry name" value="Pectinesterase_inhib_dom"/>
</dbReference>
<dbReference type="SMART" id="SM00856">
    <property type="entry name" value="PMEI"/>
    <property type="match status" value="1"/>
</dbReference>
<evidence type="ECO:0000256" key="4">
    <source>
        <dbReference type="SAM" id="SignalP"/>
    </source>
</evidence>
<accession>A0AAP0PFR5</accession>
<evidence type="ECO:0000313" key="6">
    <source>
        <dbReference type="EMBL" id="KAK9139181.1"/>
    </source>
</evidence>
<protein>
    <recommendedName>
        <fullName evidence="5">Pectinesterase inhibitor domain-containing protein</fullName>
    </recommendedName>
</protein>
<keyword evidence="7" id="KW-1185">Reference proteome</keyword>
<dbReference type="Proteomes" id="UP001419268">
    <property type="component" value="Unassembled WGS sequence"/>
</dbReference>
<reference evidence="6 7" key="1">
    <citation type="submission" date="2024-01" db="EMBL/GenBank/DDBJ databases">
        <title>Genome assemblies of Stephania.</title>
        <authorList>
            <person name="Yang L."/>
        </authorList>
    </citation>
    <scope>NUCLEOTIDE SEQUENCE [LARGE SCALE GENOMIC DNA]</scope>
    <source>
        <strain evidence="6">JXDWG</strain>
        <tissue evidence="6">Leaf</tissue>
    </source>
</reference>
<dbReference type="GO" id="GO:0004857">
    <property type="term" value="F:enzyme inhibitor activity"/>
    <property type="evidence" value="ECO:0007669"/>
    <property type="project" value="InterPro"/>
</dbReference>
<organism evidence="6 7">
    <name type="scientific">Stephania cephalantha</name>
    <dbReference type="NCBI Taxonomy" id="152367"/>
    <lineage>
        <taxon>Eukaryota</taxon>
        <taxon>Viridiplantae</taxon>
        <taxon>Streptophyta</taxon>
        <taxon>Embryophyta</taxon>
        <taxon>Tracheophyta</taxon>
        <taxon>Spermatophyta</taxon>
        <taxon>Magnoliopsida</taxon>
        <taxon>Ranunculales</taxon>
        <taxon>Menispermaceae</taxon>
        <taxon>Menispermoideae</taxon>
        <taxon>Cissampelideae</taxon>
        <taxon>Stephania</taxon>
    </lineage>
</organism>
<feature type="domain" description="Pectinesterase inhibitor" evidence="5">
    <location>
        <begin position="57"/>
        <end position="202"/>
    </location>
</feature>
<dbReference type="InterPro" id="IPR052421">
    <property type="entry name" value="PCW_Enzyme_Inhibitor"/>
</dbReference>
<keyword evidence="2" id="KW-1015">Disulfide bond</keyword>
<name>A0AAP0PFR5_9MAGN</name>
<dbReference type="NCBIfam" id="TIGR01614">
    <property type="entry name" value="PME_inhib"/>
    <property type="match status" value="1"/>
</dbReference>
<keyword evidence="1 4" id="KW-0732">Signal</keyword>
<evidence type="ECO:0000259" key="5">
    <source>
        <dbReference type="SMART" id="SM00856"/>
    </source>
</evidence>
<evidence type="ECO:0000256" key="3">
    <source>
        <dbReference type="ARBA" id="ARBA00038471"/>
    </source>
</evidence>
<dbReference type="Gene3D" id="1.20.140.40">
    <property type="entry name" value="Invertase/pectin methylesterase inhibitor family protein"/>
    <property type="match status" value="1"/>
</dbReference>
<feature type="chain" id="PRO_5043046228" description="Pectinesterase inhibitor domain-containing protein" evidence="4">
    <location>
        <begin position="24"/>
        <end position="210"/>
    </location>
</feature>
<gene>
    <name evidence="6" type="ORF">Scep_008862</name>
</gene>
<dbReference type="PANTHER" id="PTHR36710:SF18">
    <property type="entry name" value="PECTINESTERASE INHIBITOR 5-RELATED"/>
    <property type="match status" value="1"/>
</dbReference>
<evidence type="ECO:0000313" key="7">
    <source>
        <dbReference type="Proteomes" id="UP001419268"/>
    </source>
</evidence>